<dbReference type="eggNOG" id="ENOG502QTA4">
    <property type="taxonomic scope" value="Eukaryota"/>
</dbReference>
<evidence type="ECO:0008006" key="3">
    <source>
        <dbReference type="Google" id="ProtNLM"/>
    </source>
</evidence>
<dbReference type="Proteomes" id="UP000002668">
    <property type="component" value="Genome"/>
</dbReference>
<dbReference type="PANTHER" id="PTHR39142:SF1">
    <property type="entry name" value="AEL197CP"/>
    <property type="match status" value="1"/>
</dbReference>
<dbReference type="HOGENOM" id="CLU_018731_0_0_1"/>
<organism evidence="2">
    <name type="scientific">Leptosphaeria maculans (strain JN3 / isolate v23.1.3 / race Av1-4-5-6-7-8)</name>
    <name type="common">Blackleg fungus</name>
    <name type="synonym">Phoma lingam</name>
    <dbReference type="NCBI Taxonomy" id="985895"/>
    <lineage>
        <taxon>Eukaryota</taxon>
        <taxon>Fungi</taxon>
        <taxon>Dikarya</taxon>
        <taxon>Ascomycota</taxon>
        <taxon>Pezizomycotina</taxon>
        <taxon>Dothideomycetes</taxon>
        <taxon>Pleosporomycetidae</taxon>
        <taxon>Pleosporales</taxon>
        <taxon>Pleosporineae</taxon>
        <taxon>Leptosphaeriaceae</taxon>
        <taxon>Plenodomus</taxon>
        <taxon>Plenodomus lingam/Leptosphaeria maculans species complex</taxon>
    </lineage>
</organism>
<dbReference type="GeneID" id="13283670"/>
<dbReference type="VEuPathDB" id="FungiDB:LEMA_P101660.1"/>
<accession>E5A0H5</accession>
<dbReference type="InterPro" id="IPR024338">
    <property type="entry name" value="MID1/Yam8"/>
</dbReference>
<evidence type="ECO:0000313" key="1">
    <source>
        <dbReference type="EMBL" id="CBX97035.1"/>
    </source>
</evidence>
<dbReference type="RefSeq" id="XP_003840514.1">
    <property type="nucleotide sequence ID" value="XM_003840466.1"/>
</dbReference>
<dbReference type="EMBL" id="FP929130">
    <property type="protein sequence ID" value="CBX97035.1"/>
    <property type="molecule type" value="Genomic_DNA"/>
</dbReference>
<name>E5A0H5_LEPMJ</name>
<dbReference type="OrthoDB" id="5405745at2759"/>
<keyword evidence="2" id="KW-1185">Reference proteome</keyword>
<dbReference type="Pfam" id="PF12929">
    <property type="entry name" value="Mid1"/>
    <property type="match status" value="1"/>
</dbReference>
<dbReference type="STRING" id="985895.E5A0H5"/>
<evidence type="ECO:0000313" key="2">
    <source>
        <dbReference type="Proteomes" id="UP000002668"/>
    </source>
</evidence>
<dbReference type="GO" id="GO:0098703">
    <property type="term" value="P:calcium ion import across plasma membrane"/>
    <property type="evidence" value="ECO:0007669"/>
    <property type="project" value="InterPro"/>
</dbReference>
<reference evidence="2" key="1">
    <citation type="journal article" date="2011" name="Nat. Commun.">
        <title>Effector diversification within compartments of the Leptosphaeria maculans genome affected by Repeat-Induced Point mutations.</title>
        <authorList>
            <person name="Rouxel T."/>
            <person name="Grandaubert J."/>
            <person name="Hane J.K."/>
            <person name="Hoede C."/>
            <person name="van de Wouw A.P."/>
            <person name="Couloux A."/>
            <person name="Dominguez V."/>
            <person name="Anthouard V."/>
            <person name="Bally P."/>
            <person name="Bourras S."/>
            <person name="Cozijnsen A.J."/>
            <person name="Ciuffetti L.M."/>
            <person name="Degrave A."/>
            <person name="Dilmaghani A."/>
            <person name="Duret L."/>
            <person name="Fudal I."/>
            <person name="Goodwin S.B."/>
            <person name="Gout L."/>
            <person name="Glaser N."/>
            <person name="Linglin J."/>
            <person name="Kema G.H.J."/>
            <person name="Lapalu N."/>
            <person name="Lawrence C.B."/>
            <person name="May K."/>
            <person name="Meyer M."/>
            <person name="Ollivier B."/>
            <person name="Poulain J."/>
            <person name="Schoch C.L."/>
            <person name="Simon A."/>
            <person name="Spatafora J.W."/>
            <person name="Stachowiak A."/>
            <person name="Turgeon B.G."/>
            <person name="Tyler B.M."/>
            <person name="Vincent D."/>
            <person name="Weissenbach J."/>
            <person name="Amselem J."/>
            <person name="Quesneville H."/>
            <person name="Oliver R.P."/>
            <person name="Wincker P."/>
            <person name="Balesdent M.-H."/>
            <person name="Howlett B.J."/>
        </authorList>
    </citation>
    <scope>NUCLEOTIDE SEQUENCE [LARGE SCALE GENOMIC DNA]</scope>
    <source>
        <strain evidence="2">JN3 / isolate v23.1.3 / race Av1-4-5-6-7-8</strain>
    </source>
</reference>
<proteinExistence type="predicted"/>
<gene>
    <name evidence="1" type="ORF">LEMA_P101660.1</name>
</gene>
<dbReference type="InParanoid" id="E5A0H5"/>
<protein>
    <recommendedName>
        <fullName evidence="3">Calcium channel subunit Mid1</fullName>
    </recommendedName>
</protein>
<dbReference type="FunCoup" id="E5A0H5">
    <property type="interactions" value="40"/>
</dbReference>
<dbReference type="GO" id="GO:0005262">
    <property type="term" value="F:calcium channel activity"/>
    <property type="evidence" value="ECO:0007669"/>
    <property type="project" value="InterPro"/>
</dbReference>
<dbReference type="AlphaFoldDB" id="E5A0H5"/>
<sequence length="667" mass="73896">MPPPKHTRLQSRLLAYVAITLVCLAPPWTSRAPRSFFAHAADVATPIDFGGYPGQPILPGLEGAELALVQDDGDSTGEQRDGYAPDFAYLDRSLIGRQEAQVDRLVLDQKLGKDITKGVTMHFVLEKSQLRLKRSVDTPMEALEASGMENVSEGALQDDADDSLRDELHKRQAATSLVSITATTCNQPMPVDNFMPQSHPQLVMYVSNSTRNQRPGPDSTNGLVTNITGVIFDSGYARFDFNATGDLYIGISAPVLKDEEWFGSWHFEIAASVYGPYHSYDNSTPFLFMVDTDSDSTLFVTNDIAMPNDTTSLDTWRQQNPFVMYAFEAGEWTIISGIEHSYCALAEKFNSNSTKEFTIQTNVTTKFGEGHLPRSQFNVQGLDRDKLYNGFVVVTETNVTSSLDSVGVVKAGGKVFQPFQWKTKAHDSCQVLFNLEFCDEVAHAVPSSPKYRNDDAGLAAIYDEKAREYYANFSKSLSQVACETAGESQYSLAKTCTDCARDYKNWLCTVLVPRCEDYTAPGDWLQLRRINELLPNQTVTINGNITLRGDNTTLAFNETYRDRFAYSQSRHPFIDELIQPGPYKELKPCEDLCFDIVKSCPAQLGFVCPNSPARELTYGQRDVDALKCSYPGAVVKLNVKAGASLLSRDVGKVWIAAVCTALFLLVA</sequence>
<dbReference type="OMA" id="YYGFLAM"/>
<dbReference type="PANTHER" id="PTHR39142">
    <property type="entry name" value="MID1P"/>
    <property type="match status" value="1"/>
</dbReference>